<evidence type="ECO:0000313" key="3">
    <source>
        <dbReference type="Proteomes" id="UP000000305"/>
    </source>
</evidence>
<proteinExistence type="predicted"/>
<dbReference type="OrthoDB" id="6343606at2759"/>
<dbReference type="InterPro" id="IPR002110">
    <property type="entry name" value="Ankyrin_rpt"/>
</dbReference>
<dbReference type="PROSITE" id="PS50297">
    <property type="entry name" value="ANK_REP_REGION"/>
    <property type="match status" value="1"/>
</dbReference>
<dbReference type="SUPFAM" id="SSF48403">
    <property type="entry name" value="Ankyrin repeat"/>
    <property type="match status" value="1"/>
</dbReference>
<dbReference type="Pfam" id="PF12796">
    <property type="entry name" value="Ank_2"/>
    <property type="match status" value="3"/>
</dbReference>
<dbReference type="PANTHER" id="PTHR24125:SF5">
    <property type="entry name" value="ANKYRIN REPEAT PROTEIN"/>
    <property type="match status" value="1"/>
</dbReference>
<sequence>MPIDLFRVILEKSTDVNVQEKDGHTPLHCAIIYNSEIAVNELLRRQDVDVNLKNNNRQTTLHIASVKKDISIDLFNMILKLSTDVNAQEKDGHTALHGAIGQENETVVGELLQCKDVDFNIKNCASKTALHFGALWKNIPVELFRVILEKSTNVNAQDEVGTTALHWATFKQSTTAVEELLKHKDVDVNLKNNQNQTALYIACAWKNIPIDLFKIILENSTDVNVQEEDGDTALHNAIVFEFETAIKELLERKDIDVNIKNNNKRTPLHLALMGKGFPINLVILEKSTDVNAQEEDGDTALHLAIMCKSKTALKELLKRREIDFNLNNNKNQTARFLASLWEDMPIDLLSILLEK</sequence>
<dbReference type="HOGENOM" id="CLU_043149_0_0_1"/>
<feature type="repeat" description="ANK" evidence="1">
    <location>
        <begin position="263"/>
        <end position="295"/>
    </location>
</feature>
<dbReference type="OMA" id="INACSNE"/>
<feature type="repeat" description="ANK" evidence="1">
    <location>
        <begin position="125"/>
        <end position="159"/>
    </location>
</feature>
<dbReference type="InterPro" id="IPR052457">
    <property type="entry name" value="Ankyrin-DD_containing_protein"/>
</dbReference>
<name>E9GQC0_DAPPU</name>
<reference evidence="2 3" key="1">
    <citation type="journal article" date="2011" name="Science">
        <title>The ecoresponsive genome of Daphnia pulex.</title>
        <authorList>
            <person name="Colbourne J.K."/>
            <person name="Pfrender M.E."/>
            <person name="Gilbert D."/>
            <person name="Thomas W.K."/>
            <person name="Tucker A."/>
            <person name="Oakley T.H."/>
            <person name="Tokishita S."/>
            <person name="Aerts A."/>
            <person name="Arnold G.J."/>
            <person name="Basu M.K."/>
            <person name="Bauer D.J."/>
            <person name="Caceres C.E."/>
            <person name="Carmel L."/>
            <person name="Casola C."/>
            <person name="Choi J.H."/>
            <person name="Detter J.C."/>
            <person name="Dong Q."/>
            <person name="Dusheyko S."/>
            <person name="Eads B.D."/>
            <person name="Frohlich T."/>
            <person name="Geiler-Samerotte K.A."/>
            <person name="Gerlach D."/>
            <person name="Hatcher P."/>
            <person name="Jogdeo S."/>
            <person name="Krijgsveld J."/>
            <person name="Kriventseva E.V."/>
            <person name="Kultz D."/>
            <person name="Laforsch C."/>
            <person name="Lindquist E."/>
            <person name="Lopez J."/>
            <person name="Manak J.R."/>
            <person name="Muller J."/>
            <person name="Pangilinan J."/>
            <person name="Patwardhan R.P."/>
            <person name="Pitluck S."/>
            <person name="Pritham E.J."/>
            <person name="Rechtsteiner A."/>
            <person name="Rho M."/>
            <person name="Rogozin I.B."/>
            <person name="Sakarya O."/>
            <person name="Salamov A."/>
            <person name="Schaack S."/>
            <person name="Shapiro H."/>
            <person name="Shiga Y."/>
            <person name="Skalitzky C."/>
            <person name="Smith Z."/>
            <person name="Souvorov A."/>
            <person name="Sung W."/>
            <person name="Tang Z."/>
            <person name="Tsuchiya D."/>
            <person name="Tu H."/>
            <person name="Vos H."/>
            <person name="Wang M."/>
            <person name="Wolf Y.I."/>
            <person name="Yamagata H."/>
            <person name="Yamada T."/>
            <person name="Ye Y."/>
            <person name="Shaw J.R."/>
            <person name="Andrews J."/>
            <person name="Crease T.J."/>
            <person name="Tang H."/>
            <person name="Lucas S.M."/>
            <person name="Robertson H.M."/>
            <person name="Bork P."/>
            <person name="Koonin E.V."/>
            <person name="Zdobnov E.M."/>
            <person name="Grigoriev I.V."/>
            <person name="Lynch M."/>
            <person name="Boore J.L."/>
        </authorList>
    </citation>
    <scope>NUCLEOTIDE SEQUENCE [LARGE SCALE GENOMIC DNA]</scope>
</reference>
<accession>E9GQC0</accession>
<dbReference type="STRING" id="6669.E9GQC0"/>
<feature type="repeat" description="ANK" evidence="1">
    <location>
        <begin position="160"/>
        <end position="193"/>
    </location>
</feature>
<feature type="repeat" description="ANK" evidence="1">
    <location>
        <begin position="194"/>
        <end position="228"/>
    </location>
</feature>
<dbReference type="PhylomeDB" id="E9GQC0"/>
<dbReference type="Proteomes" id="UP000000305">
    <property type="component" value="Unassembled WGS sequence"/>
</dbReference>
<keyword evidence="3" id="KW-1185">Reference proteome</keyword>
<evidence type="ECO:0000313" key="2">
    <source>
        <dbReference type="EMBL" id="EFX78101.1"/>
    </source>
</evidence>
<dbReference type="Pfam" id="PF00023">
    <property type="entry name" value="Ank"/>
    <property type="match status" value="1"/>
</dbReference>
<dbReference type="InterPro" id="IPR036770">
    <property type="entry name" value="Ankyrin_rpt-contain_sf"/>
</dbReference>
<dbReference type="eggNOG" id="KOG0504">
    <property type="taxonomic scope" value="Eukaryota"/>
</dbReference>
<dbReference type="PROSITE" id="PS50088">
    <property type="entry name" value="ANK_REPEAT"/>
    <property type="match status" value="6"/>
</dbReference>
<dbReference type="KEGG" id="dpx:DAPPUDRAFT_53589"/>
<protein>
    <submittedName>
        <fullName evidence="2">Uncharacterized protein</fullName>
    </submittedName>
</protein>
<dbReference type="SMART" id="SM00248">
    <property type="entry name" value="ANK"/>
    <property type="match status" value="9"/>
</dbReference>
<dbReference type="Gene3D" id="1.25.40.20">
    <property type="entry name" value="Ankyrin repeat-containing domain"/>
    <property type="match status" value="4"/>
</dbReference>
<keyword evidence="1" id="KW-0040">ANK repeat</keyword>
<evidence type="ECO:0000256" key="1">
    <source>
        <dbReference type="PROSITE-ProRule" id="PRU00023"/>
    </source>
</evidence>
<gene>
    <name evidence="2" type="ORF">DAPPUDRAFT_53589</name>
</gene>
<feature type="repeat" description="ANK" evidence="1">
    <location>
        <begin position="56"/>
        <end position="90"/>
    </location>
</feature>
<dbReference type="InParanoid" id="E9GQC0"/>
<dbReference type="PANTHER" id="PTHR24125">
    <property type="entry name" value="ANKYRIN REPEAT AND DEATH DOMAIN-CONTAINING PROTEIN"/>
    <property type="match status" value="1"/>
</dbReference>
<feature type="repeat" description="ANK" evidence="1">
    <location>
        <begin position="22"/>
        <end position="55"/>
    </location>
</feature>
<dbReference type="AlphaFoldDB" id="E9GQC0"/>
<organism evidence="2 3">
    <name type="scientific">Daphnia pulex</name>
    <name type="common">Water flea</name>
    <dbReference type="NCBI Taxonomy" id="6669"/>
    <lineage>
        <taxon>Eukaryota</taxon>
        <taxon>Metazoa</taxon>
        <taxon>Ecdysozoa</taxon>
        <taxon>Arthropoda</taxon>
        <taxon>Crustacea</taxon>
        <taxon>Branchiopoda</taxon>
        <taxon>Diplostraca</taxon>
        <taxon>Cladocera</taxon>
        <taxon>Anomopoda</taxon>
        <taxon>Daphniidae</taxon>
        <taxon>Daphnia</taxon>
    </lineage>
</organism>
<dbReference type="EMBL" id="GL732558">
    <property type="protein sequence ID" value="EFX78101.1"/>
    <property type="molecule type" value="Genomic_DNA"/>
</dbReference>